<evidence type="ECO:0000256" key="1">
    <source>
        <dbReference type="SAM" id="SignalP"/>
    </source>
</evidence>
<dbReference type="AlphaFoldDB" id="A0A7R9Z5G2"/>
<evidence type="ECO:0008006" key="3">
    <source>
        <dbReference type="Google" id="ProtNLM"/>
    </source>
</evidence>
<reference evidence="2" key="1">
    <citation type="submission" date="2021-01" db="EMBL/GenBank/DDBJ databases">
        <authorList>
            <person name="Corre E."/>
            <person name="Pelletier E."/>
            <person name="Niang G."/>
            <person name="Scheremetjew M."/>
            <person name="Finn R."/>
            <person name="Kale V."/>
            <person name="Holt S."/>
            <person name="Cochrane G."/>
            <person name="Meng A."/>
            <person name="Brown T."/>
            <person name="Cohen L."/>
        </authorList>
    </citation>
    <scope>NUCLEOTIDE SEQUENCE</scope>
    <source>
        <strain evidence="2">CCMP147</strain>
    </source>
</reference>
<accession>A0A7R9Z5G2</accession>
<gene>
    <name evidence="2" type="ORF">TDUB1175_LOCUS7571</name>
</gene>
<sequence length="351" mass="39091">MIVRRCAISLLFVASSQAFLPAGPSLPPRSCETAAFLARPSATELGYANDDNAPLISLTEDELREVNSIEASDSQTQQRSAVPINDDPETVAVRTNLKKRLAICSIENFDYDNYNRGEEKAGVAEDIMKDLEPIRPWDRPASDPGLNARFSFVFTGVPTIGMKLITLLSRISVGFPVVDFRDVFLEVSEHNTKAKAIVTAKIFGQDMELNVLTDLEVDETCEKGTMMFETFDKITIQGFTVPTPESWSRTRTLEVTYLDDDMMIARTAGGEPHFLLRHSTCSTDDDSCDIDLELTQYFEEARAKYGEQIARCLVDRDYAQDNECGERSGDVNPLATIMSFKPGSLFGFDKK</sequence>
<protein>
    <recommendedName>
        <fullName evidence="3">Plastid lipid-associated protein/fibrillin conserved domain-containing protein</fullName>
    </recommendedName>
</protein>
<name>A0A7R9Z5G2_9STRA</name>
<feature type="signal peptide" evidence="1">
    <location>
        <begin position="1"/>
        <end position="18"/>
    </location>
</feature>
<keyword evidence="1" id="KW-0732">Signal</keyword>
<dbReference type="EMBL" id="HBED01015297">
    <property type="protein sequence ID" value="CAD8305767.1"/>
    <property type="molecule type" value="Transcribed_RNA"/>
</dbReference>
<proteinExistence type="predicted"/>
<evidence type="ECO:0000313" key="2">
    <source>
        <dbReference type="EMBL" id="CAD8305767.1"/>
    </source>
</evidence>
<organism evidence="2">
    <name type="scientific">Pseudictyota dubia</name>
    <dbReference type="NCBI Taxonomy" id="2749911"/>
    <lineage>
        <taxon>Eukaryota</taxon>
        <taxon>Sar</taxon>
        <taxon>Stramenopiles</taxon>
        <taxon>Ochrophyta</taxon>
        <taxon>Bacillariophyta</taxon>
        <taxon>Mediophyceae</taxon>
        <taxon>Biddulphiophycidae</taxon>
        <taxon>Eupodiscales</taxon>
        <taxon>Odontellaceae</taxon>
        <taxon>Pseudictyota</taxon>
    </lineage>
</organism>
<feature type="chain" id="PRO_5030823103" description="Plastid lipid-associated protein/fibrillin conserved domain-containing protein" evidence="1">
    <location>
        <begin position="19"/>
        <end position="351"/>
    </location>
</feature>